<protein>
    <submittedName>
        <fullName evidence="2">GNAT family N-acetyltransferase</fullName>
    </submittedName>
</protein>
<organism evidence="2 3">
    <name type="scientific">Sphingobium algorifonticola</name>
    <dbReference type="NCBI Taxonomy" id="2008318"/>
    <lineage>
        <taxon>Bacteria</taxon>
        <taxon>Pseudomonadati</taxon>
        <taxon>Pseudomonadota</taxon>
        <taxon>Alphaproteobacteria</taxon>
        <taxon>Sphingomonadales</taxon>
        <taxon>Sphingomonadaceae</taxon>
        <taxon>Sphingobium</taxon>
    </lineage>
</organism>
<dbReference type="Pfam" id="PF13480">
    <property type="entry name" value="Acetyltransf_6"/>
    <property type="match status" value="1"/>
</dbReference>
<dbReference type="SUPFAM" id="SSF55729">
    <property type="entry name" value="Acyl-CoA N-acyltransferases (Nat)"/>
    <property type="match status" value="1"/>
</dbReference>
<name>A0A437J837_9SPHN</name>
<sequence>MPLAATFSALPDLASLGQRWQALEARSAPGTSIFLGWTWMESWLSTSGARPELLAITADGADVALALMGRAMMSRPLGAVASLSLNQAGVAAQDRGFIEYNGLLTAADAPEDVAACAMHACLARNDWRVLRLAGVAPDSPLLGPLPGAPRLRRRVRIDESPAYFIDLAAVRAAGGDYLSLLSANTRSQIKRSFKDHGAGQAAIEVAPDGATASAWLAEMAALNVGRHVDNAWDDPLFRAFAQALVQRGLTTGQVELLRIAIGDTLLGYLLNFRHADRAMNYQSAFTAPISPKTKPGLMCHAAAVARYADAGLSVYSLLAGKDRYKQSLATGHETLEWWNLERFSPRLEAEALLRTVLRRPASA</sequence>
<feature type="domain" description="BioF2-like acetyltransferase" evidence="1">
    <location>
        <begin position="184"/>
        <end position="326"/>
    </location>
</feature>
<comment type="caution">
    <text evidence="2">The sequence shown here is derived from an EMBL/GenBank/DDBJ whole genome shotgun (WGS) entry which is preliminary data.</text>
</comment>
<evidence type="ECO:0000313" key="3">
    <source>
        <dbReference type="Proteomes" id="UP000282977"/>
    </source>
</evidence>
<dbReference type="InterPro" id="IPR016181">
    <property type="entry name" value="Acyl_CoA_acyltransferase"/>
</dbReference>
<keyword evidence="2" id="KW-0808">Transferase</keyword>
<dbReference type="GO" id="GO:0016740">
    <property type="term" value="F:transferase activity"/>
    <property type="evidence" value="ECO:0007669"/>
    <property type="project" value="UniProtKB-KW"/>
</dbReference>
<keyword evidence="3" id="KW-1185">Reference proteome</keyword>
<reference evidence="2 3" key="1">
    <citation type="submission" date="2019-01" db="EMBL/GenBank/DDBJ databases">
        <authorList>
            <person name="Chen W.-M."/>
        </authorList>
    </citation>
    <scope>NUCLEOTIDE SEQUENCE [LARGE SCALE GENOMIC DNA]</scope>
    <source>
        <strain evidence="2 3">TLA-22</strain>
    </source>
</reference>
<dbReference type="AlphaFoldDB" id="A0A437J837"/>
<dbReference type="InterPro" id="IPR038740">
    <property type="entry name" value="BioF2-like_GNAT_dom"/>
</dbReference>
<proteinExistence type="predicted"/>
<accession>A0A437J837</accession>
<dbReference type="EMBL" id="RZUL01000002">
    <property type="protein sequence ID" value="RVT41679.1"/>
    <property type="molecule type" value="Genomic_DNA"/>
</dbReference>
<dbReference type="Proteomes" id="UP000282977">
    <property type="component" value="Unassembled WGS sequence"/>
</dbReference>
<evidence type="ECO:0000259" key="1">
    <source>
        <dbReference type="Pfam" id="PF13480"/>
    </source>
</evidence>
<dbReference type="Gene3D" id="3.40.630.30">
    <property type="match status" value="1"/>
</dbReference>
<evidence type="ECO:0000313" key="2">
    <source>
        <dbReference type="EMBL" id="RVT41679.1"/>
    </source>
</evidence>
<gene>
    <name evidence="2" type="ORF">ENE74_05125</name>
</gene>
<dbReference type="RefSeq" id="WP_127689604.1">
    <property type="nucleotide sequence ID" value="NZ_RZUL01000002.1"/>
</dbReference>
<dbReference type="OrthoDB" id="9808976at2"/>